<keyword evidence="2" id="KW-0862">Zinc</keyword>
<dbReference type="GeneID" id="54476083"/>
<name>A0A6A6Q5B2_9PEZI</name>
<dbReference type="InterPro" id="IPR036864">
    <property type="entry name" value="Zn2-C6_fun-type_DNA-bd_sf"/>
</dbReference>
<feature type="compositionally biased region" description="Polar residues" evidence="7">
    <location>
        <begin position="116"/>
        <end position="127"/>
    </location>
</feature>
<dbReference type="CDD" id="cd12148">
    <property type="entry name" value="fungal_TF_MHR"/>
    <property type="match status" value="1"/>
</dbReference>
<dbReference type="InterPro" id="IPR007219">
    <property type="entry name" value="XnlR_reg_dom"/>
</dbReference>
<gene>
    <name evidence="9" type="ORF">BDY17DRAFT_307000</name>
</gene>
<evidence type="ECO:0000256" key="6">
    <source>
        <dbReference type="ARBA" id="ARBA00023242"/>
    </source>
</evidence>
<dbReference type="PROSITE" id="PS50048">
    <property type="entry name" value="ZN2_CY6_FUNGAL_2"/>
    <property type="match status" value="1"/>
</dbReference>
<dbReference type="SMART" id="SM00906">
    <property type="entry name" value="Fungal_trans"/>
    <property type="match status" value="1"/>
</dbReference>
<evidence type="ECO:0000256" key="4">
    <source>
        <dbReference type="ARBA" id="ARBA00023125"/>
    </source>
</evidence>
<dbReference type="Gene3D" id="4.10.240.10">
    <property type="entry name" value="Zn(2)-C6 fungal-type DNA-binding domain"/>
    <property type="match status" value="1"/>
</dbReference>
<keyword evidence="6" id="KW-0539">Nucleus</keyword>
<dbReference type="GO" id="GO:0003677">
    <property type="term" value="F:DNA binding"/>
    <property type="evidence" value="ECO:0007669"/>
    <property type="project" value="UniProtKB-KW"/>
</dbReference>
<dbReference type="PANTHER" id="PTHR47171:SF5">
    <property type="entry name" value="ZN(II)2CYS6 TRANSCRIPTION FACTOR (EUROFUNG)"/>
    <property type="match status" value="1"/>
</dbReference>
<dbReference type="CDD" id="cd00067">
    <property type="entry name" value="GAL4"/>
    <property type="match status" value="1"/>
</dbReference>
<dbReference type="Proteomes" id="UP000799767">
    <property type="component" value="Unassembled WGS sequence"/>
</dbReference>
<dbReference type="PROSITE" id="PS00463">
    <property type="entry name" value="ZN2_CY6_FUNGAL_1"/>
    <property type="match status" value="1"/>
</dbReference>
<dbReference type="Pfam" id="PF00172">
    <property type="entry name" value="Zn_clus"/>
    <property type="match status" value="1"/>
</dbReference>
<dbReference type="OrthoDB" id="1932925at2759"/>
<dbReference type="EMBL" id="MU001631">
    <property type="protein sequence ID" value="KAF2487638.1"/>
    <property type="molecule type" value="Genomic_DNA"/>
</dbReference>
<evidence type="ECO:0000256" key="2">
    <source>
        <dbReference type="ARBA" id="ARBA00022833"/>
    </source>
</evidence>
<dbReference type="InterPro" id="IPR052073">
    <property type="entry name" value="Amide_Lactam_Regulators"/>
</dbReference>
<dbReference type="PANTHER" id="PTHR47171">
    <property type="entry name" value="FARA-RELATED"/>
    <property type="match status" value="1"/>
</dbReference>
<dbReference type="SMART" id="SM00066">
    <property type="entry name" value="GAL4"/>
    <property type="match status" value="1"/>
</dbReference>
<keyword evidence="3" id="KW-0805">Transcription regulation</keyword>
<evidence type="ECO:0000313" key="9">
    <source>
        <dbReference type="EMBL" id="KAF2487638.1"/>
    </source>
</evidence>
<dbReference type="Pfam" id="PF04082">
    <property type="entry name" value="Fungal_trans"/>
    <property type="match status" value="1"/>
</dbReference>
<proteinExistence type="predicted"/>
<feature type="region of interest" description="Disordered" evidence="7">
    <location>
        <begin position="53"/>
        <end position="87"/>
    </location>
</feature>
<reference evidence="9" key="1">
    <citation type="journal article" date="2020" name="Stud. Mycol.">
        <title>101 Dothideomycetes genomes: a test case for predicting lifestyles and emergence of pathogens.</title>
        <authorList>
            <person name="Haridas S."/>
            <person name="Albert R."/>
            <person name="Binder M."/>
            <person name="Bloem J."/>
            <person name="Labutti K."/>
            <person name="Salamov A."/>
            <person name="Andreopoulos B."/>
            <person name="Baker S."/>
            <person name="Barry K."/>
            <person name="Bills G."/>
            <person name="Bluhm B."/>
            <person name="Cannon C."/>
            <person name="Castanera R."/>
            <person name="Culley D."/>
            <person name="Daum C."/>
            <person name="Ezra D."/>
            <person name="Gonzalez J."/>
            <person name="Henrissat B."/>
            <person name="Kuo A."/>
            <person name="Liang C."/>
            <person name="Lipzen A."/>
            <person name="Lutzoni F."/>
            <person name="Magnuson J."/>
            <person name="Mondo S."/>
            <person name="Nolan M."/>
            <person name="Ohm R."/>
            <person name="Pangilinan J."/>
            <person name="Park H.-J."/>
            <person name="Ramirez L."/>
            <person name="Alfaro M."/>
            <person name="Sun H."/>
            <person name="Tritt A."/>
            <person name="Yoshinaga Y."/>
            <person name="Zwiers L.-H."/>
            <person name="Turgeon B."/>
            <person name="Goodwin S."/>
            <person name="Spatafora J."/>
            <person name="Crous P."/>
            <person name="Grigoriev I."/>
        </authorList>
    </citation>
    <scope>NUCLEOTIDE SEQUENCE</scope>
    <source>
        <strain evidence="9">CBS 113389</strain>
    </source>
</reference>
<keyword evidence="10" id="KW-1185">Reference proteome</keyword>
<dbReference type="GO" id="GO:0006351">
    <property type="term" value="P:DNA-templated transcription"/>
    <property type="evidence" value="ECO:0007669"/>
    <property type="project" value="InterPro"/>
</dbReference>
<evidence type="ECO:0000259" key="8">
    <source>
        <dbReference type="PROSITE" id="PS50048"/>
    </source>
</evidence>
<evidence type="ECO:0000256" key="3">
    <source>
        <dbReference type="ARBA" id="ARBA00023015"/>
    </source>
</evidence>
<feature type="region of interest" description="Disordered" evidence="7">
    <location>
        <begin position="109"/>
        <end position="128"/>
    </location>
</feature>
<dbReference type="InterPro" id="IPR001138">
    <property type="entry name" value="Zn2Cys6_DnaBD"/>
</dbReference>
<dbReference type="AlphaFoldDB" id="A0A6A6Q5B2"/>
<keyword evidence="4" id="KW-0238">DNA-binding</keyword>
<organism evidence="9 10">
    <name type="scientific">Neohortaea acidophila</name>
    <dbReference type="NCBI Taxonomy" id="245834"/>
    <lineage>
        <taxon>Eukaryota</taxon>
        <taxon>Fungi</taxon>
        <taxon>Dikarya</taxon>
        <taxon>Ascomycota</taxon>
        <taxon>Pezizomycotina</taxon>
        <taxon>Dothideomycetes</taxon>
        <taxon>Dothideomycetidae</taxon>
        <taxon>Mycosphaerellales</taxon>
        <taxon>Teratosphaeriaceae</taxon>
        <taxon>Neohortaea</taxon>
    </lineage>
</organism>
<feature type="domain" description="Zn(2)-C6 fungal-type" evidence="8">
    <location>
        <begin position="20"/>
        <end position="52"/>
    </location>
</feature>
<evidence type="ECO:0000313" key="10">
    <source>
        <dbReference type="Proteomes" id="UP000799767"/>
    </source>
</evidence>
<dbReference type="GO" id="GO:0000981">
    <property type="term" value="F:DNA-binding transcription factor activity, RNA polymerase II-specific"/>
    <property type="evidence" value="ECO:0007669"/>
    <property type="project" value="InterPro"/>
</dbReference>
<evidence type="ECO:0000256" key="7">
    <source>
        <dbReference type="SAM" id="MobiDB-lite"/>
    </source>
</evidence>
<dbReference type="GO" id="GO:0008270">
    <property type="term" value="F:zinc ion binding"/>
    <property type="evidence" value="ECO:0007669"/>
    <property type="project" value="InterPro"/>
</dbReference>
<keyword evidence="1" id="KW-0479">Metal-binding</keyword>
<feature type="compositionally biased region" description="Polar residues" evidence="7">
    <location>
        <begin position="72"/>
        <end position="82"/>
    </location>
</feature>
<dbReference type="RefSeq" id="XP_033594207.1">
    <property type="nucleotide sequence ID" value="XM_033735081.1"/>
</dbReference>
<protein>
    <submittedName>
        <fullName evidence="9">Fungal-specific transcription factor domain-containing protein</fullName>
    </submittedName>
</protein>
<accession>A0A6A6Q5B2</accession>
<evidence type="ECO:0000256" key="5">
    <source>
        <dbReference type="ARBA" id="ARBA00023163"/>
    </source>
</evidence>
<evidence type="ECO:0000256" key="1">
    <source>
        <dbReference type="ARBA" id="ARBA00022723"/>
    </source>
</evidence>
<dbReference type="SUPFAM" id="SSF57701">
    <property type="entry name" value="Zn2/Cys6 DNA-binding domain"/>
    <property type="match status" value="1"/>
</dbReference>
<sequence>MEEEADDPPRPTPVRRARLVCHRCHQKKIRCDLRRIGAACSNCLGAEASCEFRPSGKGHHRRKRGSDVRTSHGITASSTQVESPAPQLPSIVASGGNYIRALLGHQFGHENDNNNRSEAASSPTQASDRFAPGTIRSFLETYSEICYTWCPIIDVDNSTMTAGSLLLDHSIAAVASIIRPSVMPGLNLWRQHYERARHLFHAERQNDALVLVKAALLLSYCDNDRSGSRTDGSSWWLGVAVRLAQDLRLHRAPRNATTTPDLGLRKRIWWALFARERVMALYQGRPCTIDEDDCNLGLPLVADFPENRSREGRIFVHWIHLCRIMGRLNKHMSTARYTGVRIPTQEIAISLTAWLQALPVDLQLPIQEAHTAPLERDVHLLHLPYLTTVALMYLNTTGQDVPEVSAAAVMAAACTARIIGDLLLRDCASALLEDCGWYLTITVTALMHILPVPSLAAHAAADIHILRTALERMSSTWSSAKVLTTGLDKLMDQLLTSAADERAARMNPSSAGEAAALFTPSARSLQDLCAHDGVLWADFFPFATSRTSPLVEALLTECQNSYPELWPSFDFDFDINFDTLWDEVITAQGALFQDGP</sequence>
<keyword evidence="5" id="KW-0804">Transcription</keyword>